<comment type="caution">
    <text evidence="2">The sequence shown here is derived from an EMBL/GenBank/DDBJ whole genome shotgun (WGS) entry which is preliminary data.</text>
</comment>
<dbReference type="Proteomes" id="UP000770015">
    <property type="component" value="Unassembled WGS sequence"/>
</dbReference>
<feature type="signal peptide" evidence="1">
    <location>
        <begin position="1"/>
        <end position="17"/>
    </location>
</feature>
<dbReference type="OrthoDB" id="4093325at2759"/>
<dbReference type="EMBL" id="JAGSXJ010000003">
    <property type="protein sequence ID" value="KAH6693793.1"/>
    <property type="molecule type" value="Genomic_DNA"/>
</dbReference>
<protein>
    <recommendedName>
        <fullName evidence="4">Cell wall protein PhiA</fullName>
    </recommendedName>
</protein>
<reference evidence="2" key="1">
    <citation type="journal article" date="2021" name="Nat. Commun.">
        <title>Genetic determinants of endophytism in the Arabidopsis root mycobiome.</title>
        <authorList>
            <person name="Mesny F."/>
            <person name="Miyauchi S."/>
            <person name="Thiergart T."/>
            <person name="Pickel B."/>
            <person name="Atanasova L."/>
            <person name="Karlsson M."/>
            <person name="Huettel B."/>
            <person name="Barry K.W."/>
            <person name="Haridas S."/>
            <person name="Chen C."/>
            <person name="Bauer D."/>
            <person name="Andreopoulos W."/>
            <person name="Pangilinan J."/>
            <person name="LaButti K."/>
            <person name="Riley R."/>
            <person name="Lipzen A."/>
            <person name="Clum A."/>
            <person name="Drula E."/>
            <person name="Henrissat B."/>
            <person name="Kohler A."/>
            <person name="Grigoriev I.V."/>
            <person name="Martin F.M."/>
            <person name="Hacquard S."/>
        </authorList>
    </citation>
    <scope>NUCLEOTIDE SEQUENCE</scope>
    <source>
        <strain evidence="2">MPI-SDFR-AT-0117</strain>
    </source>
</reference>
<sequence>MQFTALSLSVFAAAAAASPCYPEPPAPSSSTAATPGSGKFQIQALRSASDIHFAPFSAAQNSLFLRLPDQKASCDKETNSATFYIQDGGLYLYAASATPQQVYVDRSGMGQGKVGYTTGAEPAPRNAERTGWVIDETGNLTLDGASFLACPGSIDDAWSLWISTGVEKPAGQEGCLGFSARTTEVEEPISCLYTQQGQQ</sequence>
<organism evidence="2 3">
    <name type="scientific">Plectosphaerella plurivora</name>
    <dbReference type="NCBI Taxonomy" id="936078"/>
    <lineage>
        <taxon>Eukaryota</taxon>
        <taxon>Fungi</taxon>
        <taxon>Dikarya</taxon>
        <taxon>Ascomycota</taxon>
        <taxon>Pezizomycotina</taxon>
        <taxon>Sordariomycetes</taxon>
        <taxon>Hypocreomycetidae</taxon>
        <taxon>Glomerellales</taxon>
        <taxon>Plectosphaerellaceae</taxon>
        <taxon>Plectosphaerella</taxon>
    </lineage>
</organism>
<dbReference type="AlphaFoldDB" id="A0A9P8VKD2"/>
<dbReference type="PANTHER" id="PTHR42047:SF1">
    <property type="entry name" value="PROTEIN, PUTATIVE (AFU_ORTHOLOGUE AFUA_6G03560)-RELATED"/>
    <property type="match status" value="1"/>
</dbReference>
<accession>A0A9P8VKD2</accession>
<dbReference type="PANTHER" id="PTHR42047">
    <property type="entry name" value="PROTEIN, PUTATIVE (AFU_ORTHOLOGUE AFUA_6G03560)-RELATED"/>
    <property type="match status" value="1"/>
</dbReference>
<dbReference type="InterPro" id="IPR052820">
    <property type="entry name" value="PhiA_domain"/>
</dbReference>
<keyword evidence="1" id="KW-0732">Signal</keyword>
<evidence type="ECO:0000313" key="3">
    <source>
        <dbReference type="Proteomes" id="UP000770015"/>
    </source>
</evidence>
<evidence type="ECO:0000256" key="1">
    <source>
        <dbReference type="SAM" id="SignalP"/>
    </source>
</evidence>
<name>A0A9P8VKD2_9PEZI</name>
<evidence type="ECO:0000313" key="2">
    <source>
        <dbReference type="EMBL" id="KAH6693793.1"/>
    </source>
</evidence>
<proteinExistence type="predicted"/>
<feature type="chain" id="PRO_5040251235" description="Cell wall protein PhiA" evidence="1">
    <location>
        <begin position="18"/>
        <end position="199"/>
    </location>
</feature>
<gene>
    <name evidence="2" type="ORF">F5X68DRAFT_199688</name>
</gene>
<evidence type="ECO:0008006" key="4">
    <source>
        <dbReference type="Google" id="ProtNLM"/>
    </source>
</evidence>
<keyword evidence="3" id="KW-1185">Reference proteome</keyword>